<gene>
    <name evidence="11 15" type="primary">radA</name>
    <name evidence="15" type="ORF">ACFPBZ_22240</name>
</gene>
<evidence type="ECO:0000256" key="7">
    <source>
        <dbReference type="ARBA" id="ARBA00022840"/>
    </source>
</evidence>
<name>A0ABV9YS26_9PSEU</name>
<dbReference type="Pfam" id="PF13481">
    <property type="entry name" value="AAA_25"/>
    <property type="match status" value="1"/>
</dbReference>
<keyword evidence="2 11" id="KW-0547">Nucleotide-binding</keyword>
<keyword evidence="1 11" id="KW-0479">Metal-binding</keyword>
<feature type="region of interest" description="Lon-protease-like" evidence="11">
    <location>
        <begin position="363"/>
        <end position="477"/>
    </location>
</feature>
<organism evidence="15 16">
    <name type="scientific">Actinomycetospora atypica</name>
    <dbReference type="NCBI Taxonomy" id="1290095"/>
    <lineage>
        <taxon>Bacteria</taxon>
        <taxon>Bacillati</taxon>
        <taxon>Actinomycetota</taxon>
        <taxon>Actinomycetes</taxon>
        <taxon>Pseudonocardiales</taxon>
        <taxon>Pseudonocardiaceae</taxon>
        <taxon>Actinomycetospora</taxon>
    </lineage>
</organism>
<dbReference type="SUPFAM" id="SSF54211">
    <property type="entry name" value="Ribosomal protein S5 domain 2-like"/>
    <property type="match status" value="1"/>
</dbReference>
<dbReference type="InterPro" id="IPR027417">
    <property type="entry name" value="P-loop_NTPase"/>
</dbReference>
<protein>
    <recommendedName>
        <fullName evidence="11 12">DNA repair protein RadA</fullName>
    </recommendedName>
</protein>
<keyword evidence="5" id="KW-0378">Hydrolase</keyword>
<dbReference type="InterPro" id="IPR003593">
    <property type="entry name" value="AAA+_ATPase"/>
</dbReference>
<accession>A0ABV9YS26</accession>
<evidence type="ECO:0000256" key="10">
    <source>
        <dbReference type="ARBA" id="ARBA00023204"/>
    </source>
</evidence>
<dbReference type="PROSITE" id="PS50162">
    <property type="entry name" value="RECA_2"/>
    <property type="match status" value="1"/>
</dbReference>
<dbReference type="InterPro" id="IPR020568">
    <property type="entry name" value="Ribosomal_Su5_D2-typ_SF"/>
</dbReference>
<keyword evidence="10 11" id="KW-0234">DNA repair</keyword>
<dbReference type="InterPro" id="IPR004504">
    <property type="entry name" value="DNA_repair_RadA"/>
</dbReference>
<evidence type="ECO:0000313" key="16">
    <source>
        <dbReference type="Proteomes" id="UP001595947"/>
    </source>
</evidence>
<feature type="domain" description="RecA family profile 1" evidence="14">
    <location>
        <begin position="77"/>
        <end position="226"/>
    </location>
</feature>
<sequence length="477" mass="48622">MVTRSGTTKARGRGFECTACGHVAAKWLGRCPGCGGWGTIEEGLPPAAAVGAPGGAPKPASRPASPVRSITEVGLETVTSRPTGVGELDRVLGGGLVPGAVILLAGEPGVGKSTLLLEVAARRARMGGTVLYVTGEESAGQVRLRAERTGAVAPHLFLSATADLEEIAAHVEAVDPGLLVVDSVQTIGSPEVEGTPGGVSQVRAVTSALVALAKQRDLPVVLIGHVTKDGAVAGPRTLEHLVDVVLGFEGETHSTLRMVRGLKNRFGPSDEVGCFEMFDGGITEVTDPTGLFVGTMTGTVPGQAVTVAMEGRRPLMAEVQGLVSRVGGDAPARRTVSDVESARVLKILAVLQQRCGLSLAQHDVFAATVGGMKLREPAADLAIALAIASSARDSPLPYGTVVLGEVGLTGEVRRVPATDRRLAEAARLGVPKAIVPFGPGTVAPPGMTITEVDDLRGALDAVGLGGGAKRGRTAPGR</sequence>
<proteinExistence type="inferred from homology"/>
<comment type="similarity">
    <text evidence="11 13">Belongs to the RecA family. RadA subfamily.</text>
</comment>
<keyword evidence="9 11" id="KW-0238">DNA-binding</keyword>
<evidence type="ECO:0000256" key="4">
    <source>
        <dbReference type="ARBA" id="ARBA00022771"/>
    </source>
</evidence>
<evidence type="ECO:0000256" key="1">
    <source>
        <dbReference type="ARBA" id="ARBA00022723"/>
    </source>
</evidence>
<keyword evidence="7 11" id="KW-0067">ATP-binding</keyword>
<evidence type="ECO:0000256" key="11">
    <source>
        <dbReference type="HAMAP-Rule" id="MF_01498"/>
    </source>
</evidence>
<comment type="function">
    <text evidence="11">Plays a role in repairing double-strand DNA breaks, probably involving stabilizing or processing branched DNA or blocked replication forks.</text>
</comment>
<evidence type="ECO:0000256" key="3">
    <source>
        <dbReference type="ARBA" id="ARBA00022763"/>
    </source>
</evidence>
<evidence type="ECO:0000256" key="8">
    <source>
        <dbReference type="ARBA" id="ARBA00023016"/>
    </source>
</evidence>
<dbReference type="Pfam" id="PF18073">
    <property type="entry name" value="Zn_ribbon_LapB"/>
    <property type="match status" value="1"/>
</dbReference>
<feature type="short sequence motif" description="RadA KNRFG motif" evidence="11">
    <location>
        <begin position="263"/>
        <end position="267"/>
    </location>
</feature>
<evidence type="ECO:0000256" key="5">
    <source>
        <dbReference type="ARBA" id="ARBA00022801"/>
    </source>
</evidence>
<feature type="binding site" evidence="11">
    <location>
        <begin position="106"/>
        <end position="113"/>
    </location>
    <ligand>
        <name>ATP</name>
        <dbReference type="ChEBI" id="CHEBI:30616"/>
    </ligand>
</feature>
<dbReference type="InterPro" id="IPR041166">
    <property type="entry name" value="Rubredoxin_2"/>
</dbReference>
<dbReference type="Pfam" id="PF13541">
    <property type="entry name" value="ChlI"/>
    <property type="match status" value="1"/>
</dbReference>
<dbReference type="NCBIfam" id="TIGR00416">
    <property type="entry name" value="sms"/>
    <property type="match status" value="1"/>
</dbReference>
<evidence type="ECO:0000256" key="9">
    <source>
        <dbReference type="ARBA" id="ARBA00023125"/>
    </source>
</evidence>
<dbReference type="HAMAP" id="MF_01498">
    <property type="entry name" value="RadA_bact"/>
    <property type="match status" value="1"/>
</dbReference>
<dbReference type="Proteomes" id="UP001595947">
    <property type="component" value="Unassembled WGS sequence"/>
</dbReference>
<dbReference type="Gene3D" id="3.40.50.300">
    <property type="entry name" value="P-loop containing nucleotide triphosphate hydrolases"/>
    <property type="match status" value="1"/>
</dbReference>
<keyword evidence="3 11" id="KW-0227">DNA damage</keyword>
<reference evidence="16" key="1">
    <citation type="journal article" date="2019" name="Int. J. Syst. Evol. Microbiol.">
        <title>The Global Catalogue of Microorganisms (GCM) 10K type strain sequencing project: providing services to taxonomists for standard genome sequencing and annotation.</title>
        <authorList>
            <consortium name="The Broad Institute Genomics Platform"/>
            <consortium name="The Broad Institute Genome Sequencing Center for Infectious Disease"/>
            <person name="Wu L."/>
            <person name="Ma J."/>
        </authorList>
    </citation>
    <scope>NUCLEOTIDE SEQUENCE [LARGE SCALE GENOMIC DNA]</scope>
    <source>
        <strain evidence="16">CGMCC 4.7093</strain>
    </source>
</reference>
<evidence type="ECO:0000256" key="2">
    <source>
        <dbReference type="ARBA" id="ARBA00022741"/>
    </source>
</evidence>
<dbReference type="InterPro" id="IPR014721">
    <property type="entry name" value="Ribsml_uS5_D2-typ_fold_subgr"/>
</dbReference>
<comment type="domain">
    <text evidence="11">The middle region has homology to RecA with ATPase motifs including the RadA KNRFG motif, while the C-terminus is homologous to Lon protease.</text>
</comment>
<keyword evidence="4 13" id="KW-0863">Zinc-finger</keyword>
<dbReference type="PANTHER" id="PTHR32472:SF10">
    <property type="entry name" value="DNA REPAIR PROTEIN RADA-LIKE PROTEIN"/>
    <property type="match status" value="1"/>
</dbReference>
<comment type="function">
    <text evidence="13">DNA-dependent ATPase involved in processing of recombination intermediates, plays a role in repairing DNA breaks. Stimulates the branch migration of RecA-mediated strand transfer reactions, allowing the 3' invading strand to extend heteroduplex DNA faster. Binds ssDNA in the presence of ADP but not other nucleotides, has ATPase activity that is stimulated by ssDNA and various branched DNA structures, but inhibited by SSB. Does not have RecA's homology-searching function.</text>
</comment>
<dbReference type="InterPro" id="IPR020588">
    <property type="entry name" value="RecA_ATP-bd"/>
</dbReference>
<dbReference type="Gene3D" id="3.30.230.10">
    <property type="match status" value="1"/>
</dbReference>
<evidence type="ECO:0000256" key="12">
    <source>
        <dbReference type="NCBIfam" id="TIGR00416"/>
    </source>
</evidence>
<keyword evidence="16" id="KW-1185">Reference proteome</keyword>
<dbReference type="PANTHER" id="PTHR32472">
    <property type="entry name" value="DNA REPAIR PROTEIN RADA"/>
    <property type="match status" value="1"/>
</dbReference>
<dbReference type="PRINTS" id="PR01874">
    <property type="entry name" value="DNAREPAIRADA"/>
</dbReference>
<comment type="caution">
    <text evidence="15">The sequence shown here is derived from an EMBL/GenBank/DDBJ whole genome shotgun (WGS) entry which is preliminary data.</text>
</comment>
<dbReference type="SMART" id="SM00382">
    <property type="entry name" value="AAA"/>
    <property type="match status" value="1"/>
</dbReference>
<dbReference type="SUPFAM" id="SSF52540">
    <property type="entry name" value="P-loop containing nucleoside triphosphate hydrolases"/>
    <property type="match status" value="1"/>
</dbReference>
<dbReference type="RefSeq" id="WP_378038296.1">
    <property type="nucleotide sequence ID" value="NZ_JBHSIV010000028.1"/>
</dbReference>
<dbReference type="EMBL" id="JBHSIV010000028">
    <property type="protein sequence ID" value="MFC5064959.1"/>
    <property type="molecule type" value="Genomic_DNA"/>
</dbReference>
<keyword evidence="6 13" id="KW-0862">Zinc</keyword>
<evidence type="ECO:0000259" key="14">
    <source>
        <dbReference type="PROSITE" id="PS50162"/>
    </source>
</evidence>
<evidence type="ECO:0000313" key="15">
    <source>
        <dbReference type="EMBL" id="MFC5064959.1"/>
    </source>
</evidence>
<evidence type="ECO:0000256" key="6">
    <source>
        <dbReference type="ARBA" id="ARBA00022833"/>
    </source>
</evidence>
<evidence type="ECO:0000256" key="13">
    <source>
        <dbReference type="RuleBase" id="RU003555"/>
    </source>
</evidence>
<dbReference type="CDD" id="cd01121">
    <property type="entry name" value="RadA_SMS_N"/>
    <property type="match status" value="1"/>
</dbReference>
<keyword evidence="8 11" id="KW-0346">Stress response</keyword>